<accession>A3IIV1</accession>
<keyword evidence="2" id="KW-1185">Reference proteome</keyword>
<organism evidence="1 2">
    <name type="scientific">Crocosphaera chwakensis CCY0110</name>
    <dbReference type="NCBI Taxonomy" id="391612"/>
    <lineage>
        <taxon>Bacteria</taxon>
        <taxon>Bacillati</taxon>
        <taxon>Cyanobacteriota</taxon>
        <taxon>Cyanophyceae</taxon>
        <taxon>Oscillatoriophycideae</taxon>
        <taxon>Chroococcales</taxon>
        <taxon>Aphanothecaceae</taxon>
        <taxon>Crocosphaera</taxon>
        <taxon>Crocosphaera chwakensis</taxon>
    </lineage>
</organism>
<sequence>MRFLHDDTLDNNKHYNNLVNLMMGEKIT</sequence>
<protein>
    <submittedName>
        <fullName evidence="1">Uncharacterized protein</fullName>
    </submittedName>
</protein>
<dbReference type="AlphaFoldDB" id="A3IIV1"/>
<dbReference type="Proteomes" id="UP000003781">
    <property type="component" value="Unassembled WGS sequence"/>
</dbReference>
<gene>
    <name evidence="1" type="ORF">CY0110_18097</name>
</gene>
<reference evidence="1 2" key="1">
    <citation type="submission" date="2007-03" db="EMBL/GenBank/DDBJ databases">
        <authorList>
            <person name="Stal L."/>
            <person name="Ferriera S."/>
            <person name="Johnson J."/>
            <person name="Kravitz S."/>
            <person name="Beeson K."/>
            <person name="Sutton G."/>
            <person name="Rogers Y.-H."/>
            <person name="Friedman R."/>
            <person name="Frazier M."/>
            <person name="Venter J.C."/>
        </authorList>
    </citation>
    <scope>NUCLEOTIDE SEQUENCE [LARGE SCALE GENOMIC DNA]</scope>
    <source>
        <strain evidence="1 2">CCY0110</strain>
    </source>
</reference>
<evidence type="ECO:0000313" key="2">
    <source>
        <dbReference type="Proteomes" id="UP000003781"/>
    </source>
</evidence>
<evidence type="ECO:0000313" key="1">
    <source>
        <dbReference type="EMBL" id="EAZ93733.1"/>
    </source>
</evidence>
<comment type="caution">
    <text evidence="1">The sequence shown here is derived from an EMBL/GenBank/DDBJ whole genome shotgun (WGS) entry which is preliminary data.</text>
</comment>
<name>A3IIV1_9CHRO</name>
<proteinExistence type="predicted"/>
<dbReference type="EMBL" id="AAXW01000002">
    <property type="protein sequence ID" value="EAZ93733.1"/>
    <property type="molecule type" value="Genomic_DNA"/>
</dbReference>